<feature type="repeat" description="ANK" evidence="3">
    <location>
        <begin position="104"/>
        <end position="136"/>
    </location>
</feature>
<keyword evidence="2 3" id="KW-0040">ANK repeat</keyword>
<dbReference type="AlphaFoldDB" id="A0A8B7XVJ7"/>
<organism evidence="5 6">
    <name type="scientific">Acanthaster planci</name>
    <name type="common">Crown-of-thorns starfish</name>
    <dbReference type="NCBI Taxonomy" id="133434"/>
    <lineage>
        <taxon>Eukaryota</taxon>
        <taxon>Metazoa</taxon>
        <taxon>Echinodermata</taxon>
        <taxon>Eleutherozoa</taxon>
        <taxon>Asterozoa</taxon>
        <taxon>Asteroidea</taxon>
        <taxon>Valvatacea</taxon>
        <taxon>Valvatida</taxon>
        <taxon>Acanthasteridae</taxon>
        <taxon>Acanthaster</taxon>
    </lineage>
</organism>
<dbReference type="KEGG" id="aplc:110976143"/>
<dbReference type="RefSeq" id="XP_022084879.1">
    <property type="nucleotide sequence ID" value="XM_022229187.1"/>
</dbReference>
<gene>
    <name evidence="6" type="primary">LOC110976143</name>
</gene>
<evidence type="ECO:0000313" key="6">
    <source>
        <dbReference type="RefSeq" id="XP_022084879.1"/>
    </source>
</evidence>
<dbReference type="InterPro" id="IPR002110">
    <property type="entry name" value="Ankyrin_rpt"/>
</dbReference>
<dbReference type="PROSITE" id="PS50088">
    <property type="entry name" value="ANK_REPEAT"/>
    <property type="match status" value="6"/>
</dbReference>
<keyword evidence="5" id="KW-1185">Reference proteome</keyword>
<dbReference type="PROSITE" id="PS50297">
    <property type="entry name" value="ANK_REP_REGION"/>
    <property type="match status" value="6"/>
</dbReference>
<feature type="repeat" description="ANK" evidence="3">
    <location>
        <begin position="38"/>
        <end position="70"/>
    </location>
</feature>
<evidence type="ECO:0000256" key="4">
    <source>
        <dbReference type="SAM" id="MobiDB-lite"/>
    </source>
</evidence>
<reference evidence="6" key="1">
    <citation type="submission" date="2025-08" db="UniProtKB">
        <authorList>
            <consortium name="RefSeq"/>
        </authorList>
    </citation>
    <scope>IDENTIFICATION</scope>
</reference>
<keyword evidence="1" id="KW-0677">Repeat</keyword>
<dbReference type="PANTHER" id="PTHR24201">
    <property type="entry name" value="ANK_REP_REGION DOMAIN-CONTAINING PROTEIN"/>
    <property type="match status" value="1"/>
</dbReference>
<evidence type="ECO:0000256" key="3">
    <source>
        <dbReference type="PROSITE-ProRule" id="PRU00023"/>
    </source>
</evidence>
<dbReference type="PANTHER" id="PTHR24201:SF2">
    <property type="entry name" value="ANKYRIN REPEAT DOMAIN-CONTAINING PROTEIN 42"/>
    <property type="match status" value="1"/>
</dbReference>
<feature type="compositionally biased region" description="Polar residues" evidence="4">
    <location>
        <begin position="497"/>
        <end position="507"/>
    </location>
</feature>
<dbReference type="SMART" id="SM00248">
    <property type="entry name" value="ANK"/>
    <property type="match status" value="9"/>
</dbReference>
<dbReference type="OMA" id="LVKWGAR"/>
<feature type="region of interest" description="Disordered" evidence="4">
    <location>
        <begin position="458"/>
        <end position="507"/>
    </location>
</feature>
<dbReference type="SUPFAM" id="SSF48403">
    <property type="entry name" value="Ankyrin repeat"/>
    <property type="match status" value="1"/>
</dbReference>
<feature type="compositionally biased region" description="Acidic residues" evidence="4">
    <location>
        <begin position="334"/>
        <end position="350"/>
    </location>
</feature>
<dbReference type="InterPro" id="IPR050776">
    <property type="entry name" value="Ank_Repeat/CDKN_Inhibitor"/>
</dbReference>
<proteinExistence type="predicted"/>
<dbReference type="OrthoDB" id="163438at2759"/>
<feature type="repeat" description="ANK" evidence="3">
    <location>
        <begin position="170"/>
        <end position="198"/>
    </location>
</feature>
<dbReference type="GeneID" id="110976143"/>
<feature type="region of interest" description="Disordered" evidence="4">
    <location>
        <begin position="331"/>
        <end position="350"/>
    </location>
</feature>
<dbReference type="Pfam" id="PF12796">
    <property type="entry name" value="Ank_2"/>
    <property type="match status" value="2"/>
</dbReference>
<accession>A0A8B7XVJ7</accession>
<evidence type="ECO:0000256" key="1">
    <source>
        <dbReference type="ARBA" id="ARBA00022737"/>
    </source>
</evidence>
<evidence type="ECO:0000313" key="5">
    <source>
        <dbReference type="Proteomes" id="UP000694845"/>
    </source>
</evidence>
<feature type="repeat" description="ANK" evidence="3">
    <location>
        <begin position="137"/>
        <end position="169"/>
    </location>
</feature>
<name>A0A8B7XVJ7_ACAPL</name>
<protein>
    <submittedName>
        <fullName evidence="6">Ankyrin repeat domain-containing protein 42-like</fullName>
    </submittedName>
</protein>
<sequence>MPGQRLMNIHDAVRSGDVLELEAMVKRGASINEVDAKNKFTALHWACHCGALECLHWLLWHGADVNVKTPQGWTPVHIAAIRGQDQCIQALGTSGASMNCRDQRGNTPAHLAAAHGNSYTLSSILRAGTDIEAKNMTGWTPVHVASYHGRLGCLQLLVKWGARTDDTDSTGNIPAHLAACEGHLPCLKFLVSHGASLSDTLGARNDNGETPKTLASQFYKQSCVDYINAVEWERDHPEDEENLAFPAHIAAYSGDLSHLKMLIEQGVVNINERDEKGSTPAHKAAGNGHLECLQWLVEMGANIHIQNSAGETPLEVATRFAQLACVKLLKGDESDSDEGPADYAVADEDNEDKIARLSADHGTGEGESIPLTGKQKEEARGRALKRVEELERLLGIAKQNYHQLGGRLDEDREMRRRDRESERVIGELESQLEYERLRREKLESQLDECRSEIQHLNSQLERASSLGVSEEESKPKKKAKKKTRPTDGGVFVKRTVNKPTAKNTDFF</sequence>
<dbReference type="Gene3D" id="1.25.40.20">
    <property type="entry name" value="Ankyrin repeat-containing domain"/>
    <property type="match status" value="3"/>
</dbReference>
<feature type="repeat" description="ANK" evidence="3">
    <location>
        <begin position="71"/>
        <end position="103"/>
    </location>
</feature>
<dbReference type="InterPro" id="IPR036770">
    <property type="entry name" value="Ankyrin_rpt-contain_sf"/>
</dbReference>
<evidence type="ECO:0000256" key="2">
    <source>
        <dbReference type="ARBA" id="ARBA00023043"/>
    </source>
</evidence>
<dbReference type="Pfam" id="PF00023">
    <property type="entry name" value="Ank"/>
    <property type="match status" value="3"/>
</dbReference>
<feature type="repeat" description="ANK" evidence="3">
    <location>
        <begin position="276"/>
        <end position="308"/>
    </location>
</feature>
<dbReference type="Proteomes" id="UP000694845">
    <property type="component" value="Unplaced"/>
</dbReference>
<dbReference type="CTD" id="338699"/>